<dbReference type="EMBL" id="OMOF01000105">
    <property type="protein sequence ID" value="SPF38634.1"/>
    <property type="molecule type" value="Genomic_DNA"/>
</dbReference>
<evidence type="ECO:0000313" key="2">
    <source>
        <dbReference type="Proteomes" id="UP000238916"/>
    </source>
</evidence>
<protein>
    <submittedName>
        <fullName evidence="1">Uncharacterized protein</fullName>
    </submittedName>
</protein>
<proteinExistence type="predicted"/>
<dbReference type="Proteomes" id="UP000238916">
    <property type="component" value="Unassembled WGS sequence"/>
</dbReference>
<accession>A0A2U3KG22</accession>
<gene>
    <name evidence="1" type="ORF">SBF1_1930010</name>
</gene>
<dbReference type="AlphaFoldDB" id="A0A2U3KG22"/>
<reference evidence="2" key="1">
    <citation type="submission" date="2018-02" db="EMBL/GenBank/DDBJ databases">
        <authorList>
            <person name="Hausmann B."/>
        </authorList>
    </citation>
    <scope>NUCLEOTIDE SEQUENCE [LARGE SCALE GENOMIC DNA]</scope>
    <source>
        <strain evidence="2">Peat soil MAG SbF1</strain>
    </source>
</reference>
<sequence length="25" mass="2857">MTTAYVNRAQREPIEKVLNQIITAP</sequence>
<evidence type="ECO:0000313" key="1">
    <source>
        <dbReference type="EMBL" id="SPF38634.1"/>
    </source>
</evidence>
<organism evidence="1 2">
    <name type="scientific">Candidatus Desulfosporosinus infrequens</name>
    <dbReference type="NCBI Taxonomy" id="2043169"/>
    <lineage>
        <taxon>Bacteria</taxon>
        <taxon>Bacillati</taxon>
        <taxon>Bacillota</taxon>
        <taxon>Clostridia</taxon>
        <taxon>Eubacteriales</taxon>
        <taxon>Desulfitobacteriaceae</taxon>
        <taxon>Desulfosporosinus</taxon>
    </lineage>
</organism>
<name>A0A2U3KG22_9FIRM</name>